<dbReference type="PANTHER" id="PTHR23406">
    <property type="entry name" value="MALIC ENZYME-RELATED"/>
    <property type="match status" value="1"/>
</dbReference>
<dbReference type="GO" id="GO:0004470">
    <property type="term" value="F:malic enzyme activity"/>
    <property type="evidence" value="ECO:0007669"/>
    <property type="project" value="InterPro"/>
</dbReference>
<dbReference type="EMBL" id="LFYR01000158">
    <property type="protein sequence ID" value="KMZ75557.1"/>
    <property type="molecule type" value="Genomic_DNA"/>
</dbReference>
<proteinExistence type="predicted"/>
<dbReference type="Gene3D" id="3.40.50.10380">
    <property type="entry name" value="Malic enzyme, N-terminal domain"/>
    <property type="match status" value="1"/>
</dbReference>
<dbReference type="PRINTS" id="PR00072">
    <property type="entry name" value="MALOXRDTASE"/>
</dbReference>
<name>A0A0K9Q4W5_ZOSMR</name>
<feature type="domain" description="Malic enzyme N-terminal" evidence="1">
    <location>
        <begin position="1"/>
        <end position="75"/>
    </location>
</feature>
<evidence type="ECO:0000259" key="1">
    <source>
        <dbReference type="Pfam" id="PF00390"/>
    </source>
</evidence>
<dbReference type="GO" id="GO:0016616">
    <property type="term" value="F:oxidoreductase activity, acting on the CH-OH group of donors, NAD or NADP as acceptor"/>
    <property type="evidence" value="ECO:0007669"/>
    <property type="project" value="InterPro"/>
</dbReference>
<organism evidence="2 3">
    <name type="scientific">Zostera marina</name>
    <name type="common">Eelgrass</name>
    <dbReference type="NCBI Taxonomy" id="29655"/>
    <lineage>
        <taxon>Eukaryota</taxon>
        <taxon>Viridiplantae</taxon>
        <taxon>Streptophyta</taxon>
        <taxon>Embryophyta</taxon>
        <taxon>Tracheophyta</taxon>
        <taxon>Spermatophyta</taxon>
        <taxon>Magnoliopsida</taxon>
        <taxon>Liliopsida</taxon>
        <taxon>Zosteraceae</taxon>
        <taxon>Zostera</taxon>
    </lineage>
</organism>
<dbReference type="Pfam" id="PF00390">
    <property type="entry name" value="malic"/>
    <property type="match status" value="1"/>
</dbReference>
<evidence type="ECO:0000313" key="3">
    <source>
        <dbReference type="Proteomes" id="UP000036987"/>
    </source>
</evidence>
<dbReference type="GO" id="GO:0006108">
    <property type="term" value="P:malate metabolic process"/>
    <property type="evidence" value="ECO:0007669"/>
    <property type="project" value="UniProtKB-ARBA"/>
</dbReference>
<dbReference type="InterPro" id="IPR037062">
    <property type="entry name" value="Malic_N_dom_sf"/>
</dbReference>
<dbReference type="STRING" id="29655.A0A0K9Q4W5"/>
<comment type="caution">
    <text evidence="2">The sequence shown here is derived from an EMBL/GenBank/DDBJ whole genome shotgun (WGS) entry which is preliminary data.</text>
</comment>
<reference evidence="3" key="1">
    <citation type="journal article" date="2016" name="Nature">
        <title>The genome of the seagrass Zostera marina reveals angiosperm adaptation to the sea.</title>
        <authorList>
            <person name="Olsen J.L."/>
            <person name="Rouze P."/>
            <person name="Verhelst B."/>
            <person name="Lin Y.-C."/>
            <person name="Bayer T."/>
            <person name="Collen J."/>
            <person name="Dattolo E."/>
            <person name="De Paoli E."/>
            <person name="Dittami S."/>
            <person name="Maumus F."/>
            <person name="Michel G."/>
            <person name="Kersting A."/>
            <person name="Lauritano C."/>
            <person name="Lohaus R."/>
            <person name="Toepel M."/>
            <person name="Tonon T."/>
            <person name="Vanneste K."/>
            <person name="Amirebrahimi M."/>
            <person name="Brakel J."/>
            <person name="Bostroem C."/>
            <person name="Chovatia M."/>
            <person name="Grimwood J."/>
            <person name="Jenkins J.W."/>
            <person name="Jueterbock A."/>
            <person name="Mraz A."/>
            <person name="Stam W.T."/>
            <person name="Tice H."/>
            <person name="Bornberg-Bauer E."/>
            <person name="Green P.J."/>
            <person name="Pearson G.A."/>
            <person name="Procaccini G."/>
            <person name="Duarte C.M."/>
            <person name="Schmutz J."/>
            <person name="Reusch T.B.H."/>
            <person name="Van de Peer Y."/>
        </authorList>
    </citation>
    <scope>NUCLEOTIDE SEQUENCE [LARGE SCALE GENOMIC DNA]</scope>
    <source>
        <strain evidence="3">cv. Finnish</strain>
    </source>
</reference>
<dbReference type="AlphaFoldDB" id="A0A0K9Q4W5"/>
<dbReference type="InterPro" id="IPR012301">
    <property type="entry name" value="Malic_N_dom"/>
</dbReference>
<dbReference type="PANTHER" id="PTHR23406:SF73">
    <property type="entry name" value="NAD-DEPENDENT MALIC ENZYME 2, MITOCHONDRIAL"/>
    <property type="match status" value="1"/>
</dbReference>
<accession>A0A0K9Q4W5</accession>
<dbReference type="InterPro" id="IPR001891">
    <property type="entry name" value="Malic_OxRdtase"/>
</dbReference>
<protein>
    <recommendedName>
        <fullName evidence="1">Malic enzyme N-terminal domain-containing protein</fullName>
    </recommendedName>
</protein>
<gene>
    <name evidence="2" type="ORF">ZOSMA_113G00450</name>
</gene>
<dbReference type="OrthoDB" id="5365701at2759"/>
<dbReference type="InterPro" id="IPR046346">
    <property type="entry name" value="Aminoacid_DH-like_N_sf"/>
</dbReference>
<dbReference type="Proteomes" id="UP000036987">
    <property type="component" value="Unassembled WGS sequence"/>
</dbReference>
<evidence type="ECO:0000313" key="2">
    <source>
        <dbReference type="EMBL" id="KMZ75557.1"/>
    </source>
</evidence>
<dbReference type="SUPFAM" id="SSF53223">
    <property type="entry name" value="Aminoacid dehydrogenase-like, N-terminal domain"/>
    <property type="match status" value="1"/>
</dbReference>
<sequence>MYVSAIGFNLRRVLPVMLDVGTNNKKLLDNSLYLGLCQPRLDAGSYPSIVDEFMKDAQACGSSTVVQFEDFQMKWGTIGVALAGLF</sequence>
<keyword evidence="3" id="KW-1185">Reference proteome</keyword>